<dbReference type="EMBL" id="CP054719">
    <property type="protein sequence ID" value="QOL20015.1"/>
    <property type="molecule type" value="Genomic_DNA"/>
</dbReference>
<feature type="domain" description="Transketolase-like pyrimidine-binding" evidence="11">
    <location>
        <begin position="581"/>
        <end position="774"/>
    </location>
</feature>
<dbReference type="EC" id="1.2.4.2" evidence="5"/>
<dbReference type="GO" id="GO:0030976">
    <property type="term" value="F:thiamine pyrophosphate binding"/>
    <property type="evidence" value="ECO:0007669"/>
    <property type="project" value="InterPro"/>
</dbReference>
<comment type="cofactor">
    <cofactor evidence="1">
        <name>thiamine diphosphate</name>
        <dbReference type="ChEBI" id="CHEBI:58937"/>
    </cofactor>
</comment>
<evidence type="ECO:0000256" key="9">
    <source>
        <dbReference type="ARBA" id="ARBA00023152"/>
    </source>
</evidence>
<dbReference type="SMART" id="SM00861">
    <property type="entry name" value="Transket_pyr"/>
    <property type="match status" value="1"/>
</dbReference>
<proteinExistence type="inferred from homology"/>
<dbReference type="InterPro" id="IPR042179">
    <property type="entry name" value="KGD_C_sf"/>
</dbReference>
<dbReference type="Gene3D" id="1.10.287.1150">
    <property type="entry name" value="TPP helical domain"/>
    <property type="match status" value="1"/>
</dbReference>
<dbReference type="InterPro" id="IPR029061">
    <property type="entry name" value="THDP-binding"/>
</dbReference>
<dbReference type="InterPro" id="IPR032106">
    <property type="entry name" value="2-oxogl_dehyd_N"/>
</dbReference>
<dbReference type="Pfam" id="PF02779">
    <property type="entry name" value="Transket_pyr"/>
    <property type="match status" value="1"/>
</dbReference>
<dbReference type="GO" id="GO:0045252">
    <property type="term" value="C:oxoglutarate dehydrogenase complex"/>
    <property type="evidence" value="ECO:0007669"/>
    <property type="project" value="TreeGrafter"/>
</dbReference>
<dbReference type="NCBIfam" id="TIGR00239">
    <property type="entry name" value="2oxo_dh_E1"/>
    <property type="match status" value="1"/>
</dbReference>
<evidence type="ECO:0000313" key="13">
    <source>
        <dbReference type="Proteomes" id="UP000594001"/>
    </source>
</evidence>
<evidence type="ECO:0000256" key="1">
    <source>
        <dbReference type="ARBA" id="ARBA00001964"/>
    </source>
</evidence>
<dbReference type="NCBIfam" id="NF008907">
    <property type="entry name" value="PRK12270.1"/>
    <property type="match status" value="1"/>
</dbReference>
<evidence type="ECO:0000256" key="3">
    <source>
        <dbReference type="ARBA" id="ARBA00006936"/>
    </source>
</evidence>
<dbReference type="KEGG" id="pbal:CPBP_00792"/>
<dbReference type="CDD" id="cd02016">
    <property type="entry name" value="TPP_E1_OGDC_like"/>
    <property type="match status" value="1"/>
</dbReference>
<dbReference type="AlphaFoldDB" id="A0A7L9RUB7"/>
<dbReference type="InterPro" id="IPR031717">
    <property type="entry name" value="ODO-1/KGD_C"/>
</dbReference>
<dbReference type="GO" id="GO:0005829">
    <property type="term" value="C:cytosol"/>
    <property type="evidence" value="ECO:0007669"/>
    <property type="project" value="TreeGrafter"/>
</dbReference>
<dbReference type="PANTHER" id="PTHR23152">
    <property type="entry name" value="2-OXOGLUTARATE DEHYDROGENASE"/>
    <property type="match status" value="1"/>
</dbReference>
<evidence type="ECO:0000256" key="2">
    <source>
        <dbReference type="ARBA" id="ARBA00003906"/>
    </source>
</evidence>
<dbReference type="GO" id="GO:0004591">
    <property type="term" value="F:oxoglutarate dehydrogenase (succinyl-transferring) activity"/>
    <property type="evidence" value="ECO:0007669"/>
    <property type="project" value="UniProtKB-EC"/>
</dbReference>
<keyword evidence="9" id="KW-0324">Glycolysis</keyword>
<dbReference type="InterPro" id="IPR011603">
    <property type="entry name" value="2oxoglutarate_DH_E1"/>
</dbReference>
<dbReference type="PIRSF" id="PIRSF000157">
    <property type="entry name" value="Oxoglu_dh_E1"/>
    <property type="match status" value="1"/>
</dbReference>
<comment type="subunit">
    <text evidence="4">Homodimer. Part of the 2-oxoglutarate dehydrogenase (OGDH) complex composed of E1 (2-oxoglutarate dehydrogenase), E2 (dihydrolipoamide succinyltransferase) and E3 (dihydrolipoamide dehydrogenase); the complex contains multiple copies of the three enzymatic components (E1, E2 and E3).</text>
</comment>
<evidence type="ECO:0000256" key="7">
    <source>
        <dbReference type="ARBA" id="ARBA00023002"/>
    </source>
</evidence>
<evidence type="ECO:0000256" key="4">
    <source>
        <dbReference type="ARBA" id="ARBA00011301"/>
    </source>
</evidence>
<comment type="similarity">
    <text evidence="3">Belongs to the alpha-ketoglutarate dehydrogenase family.</text>
</comment>
<dbReference type="RefSeq" id="WP_350331570.1">
    <property type="nucleotide sequence ID" value="NZ_CP054719.1"/>
</dbReference>
<dbReference type="GO" id="GO:0006099">
    <property type="term" value="P:tricarboxylic acid cycle"/>
    <property type="evidence" value="ECO:0007669"/>
    <property type="project" value="TreeGrafter"/>
</dbReference>
<evidence type="ECO:0000256" key="10">
    <source>
        <dbReference type="ARBA" id="ARBA00030680"/>
    </source>
</evidence>
<reference evidence="12 13" key="1">
    <citation type="submission" date="2020-06" db="EMBL/GenBank/DDBJ databases">
        <title>The endosymbiont of the kinetoplastid Bodo saltans is a Paracaedibacter-like alpha-proteobacterium possessing a putative toxin-antitoxin system.</title>
        <authorList>
            <person name="Midha S."/>
            <person name="Rigden D.J."/>
            <person name="Siozios S."/>
            <person name="Hurst G.D.D."/>
            <person name="Jackson A.P."/>
        </authorList>
    </citation>
    <scope>NUCLEOTIDE SEQUENCE [LARGE SCALE GENOMIC DNA]</scope>
    <source>
        <strain evidence="12">Lake Konstanz</strain>
    </source>
</reference>
<evidence type="ECO:0000256" key="6">
    <source>
        <dbReference type="ARBA" id="ARBA00013321"/>
    </source>
</evidence>
<dbReference type="NCBIfam" id="NF006914">
    <property type="entry name" value="PRK09404.1"/>
    <property type="match status" value="1"/>
</dbReference>
<keyword evidence="7 12" id="KW-0560">Oxidoreductase</keyword>
<name>A0A7L9RUB7_9PROT</name>
<protein>
    <recommendedName>
        <fullName evidence="6">2-oxoglutarate dehydrogenase E1 component</fullName>
        <ecNumber evidence="5">1.2.4.2</ecNumber>
    </recommendedName>
    <alternativeName>
        <fullName evidence="10">Alpha-ketoglutarate dehydrogenase</fullName>
    </alternativeName>
</protein>
<evidence type="ECO:0000256" key="8">
    <source>
        <dbReference type="ARBA" id="ARBA00023052"/>
    </source>
</evidence>
<keyword evidence="8" id="KW-0786">Thiamine pyrophosphate</keyword>
<organism evidence="12 13">
    <name type="scientific">Candidatus Bodocaedibacter vickermanii</name>
    <dbReference type="NCBI Taxonomy" id="2741701"/>
    <lineage>
        <taxon>Bacteria</taxon>
        <taxon>Pseudomonadati</taxon>
        <taxon>Pseudomonadota</taxon>
        <taxon>Alphaproteobacteria</taxon>
        <taxon>Holosporales</taxon>
        <taxon>Candidatus Paracaedibacteraceae</taxon>
        <taxon>Candidatus Bodocaedibacter</taxon>
    </lineage>
</organism>
<dbReference type="Gene3D" id="3.40.50.12470">
    <property type="match status" value="1"/>
</dbReference>
<dbReference type="GO" id="GO:0006096">
    <property type="term" value="P:glycolytic process"/>
    <property type="evidence" value="ECO:0007669"/>
    <property type="project" value="UniProtKB-KW"/>
</dbReference>
<dbReference type="Pfam" id="PF16078">
    <property type="entry name" value="2-oxogl_dehyd_N"/>
    <property type="match status" value="1"/>
</dbReference>
<dbReference type="Gene3D" id="3.40.50.11610">
    <property type="entry name" value="Multifunctional 2-oxoglutarate metabolism enzyme, C-terminal domain"/>
    <property type="match status" value="1"/>
</dbReference>
<dbReference type="Pfam" id="PF16870">
    <property type="entry name" value="OxoGdeHyase_C"/>
    <property type="match status" value="1"/>
</dbReference>
<dbReference type="InterPro" id="IPR001017">
    <property type="entry name" value="DH_E1"/>
</dbReference>
<sequence>MNKEISDSSFLNAENALYVADIFKRYVANSTDVSPQWQSFFQQLNDTEKSVLLDLSRGSTYVKPKASSSAKPSVTQDIKETELSLKASTIADAYRRWGHYAATLDPLGLTLPKGHPGLNTKAHTVSEADLDQPIQGFKLGRRDTLRGIIEQLSKVYCDKSAYEYMHIPNLDETNWIKRRLETAPFALTEDDEIEVFEWLVKAELFEHFLAKKFPGAKRFGIEGCDALIPMLHDILTRAAADELGNAVIGMAHRGRLNTLYNIMGRPYEEVFAKFMNKSPNHYGKMGDVKYHVGGSVDVMLHDKPLHVSLLYNPSHLEAINPVVMGNVWAKQHDGTPNALGILVHGDAAFAGQGVNAETLLMSQVNGYSVGGMIHIITNNQVGFTANPSETRSTDYASDLAKSVNAPVFHVNADDIESCIFVSWLAYSYRQEFKKDVIIDLVGYRRYGHNEGDEPNFTQPVMYGKIKSHKSVLNQYEQFLVEKKTLTQQHANDIRKKYESKLVAAYDRAADWTFENYTSHSGRWEKTHPNNHSQEPKTGVDEALLKQIGTHLSTPPENFDLNSKIARQLATRKQMMESSSNIDWATGELLAYGSLLIEGTPVRISGEDCIRGTFSHRHVGLYDQTTNDVTFLVNHLPNATAQLSVYNSVLSEYAVMGFEYGTALANPNRLVIWEAQFGDFVNGAQIIIDQFIASAETKWDLYNGLVLLLPHGLEGQGPEHSSARPERFLQLCADDNIQVAIPTTPANMFHLLRRQIHSPNRKPLIVMTPKSLLRHKLAVSNINDMSTGSKFQPVINDSKVAMKASKIVLCSGKIYYDLLENRSSDQNIALIRLEQLYPFPAQELSTIIAQHPDAEIVWCQEEPKNMGAWTHVFFALKDMGIDANYVGRPSAGSPATGYTSVHQAEQSAIIHAALTPKRT</sequence>
<dbReference type="Proteomes" id="UP000594001">
    <property type="component" value="Chromosome"/>
</dbReference>
<dbReference type="SUPFAM" id="SSF52518">
    <property type="entry name" value="Thiamin diphosphate-binding fold (THDP-binding)"/>
    <property type="match status" value="2"/>
</dbReference>
<gene>
    <name evidence="12" type="primary">sucA</name>
    <name evidence="12" type="ORF">CPBP_00792</name>
</gene>
<evidence type="ECO:0000259" key="11">
    <source>
        <dbReference type="SMART" id="SM00861"/>
    </source>
</evidence>
<evidence type="ECO:0000256" key="5">
    <source>
        <dbReference type="ARBA" id="ARBA00012280"/>
    </source>
</evidence>
<dbReference type="PANTHER" id="PTHR23152:SF4">
    <property type="entry name" value="2-OXOADIPATE DEHYDROGENASE COMPLEX COMPONENT E1"/>
    <property type="match status" value="1"/>
</dbReference>
<comment type="function">
    <text evidence="2">E1 component of the 2-oxoglutarate dehydrogenase (OGDH) complex which catalyzes the decarboxylation of 2-oxoglutarate, the first step in the conversion of 2-oxoglutarate to succinyl-CoA and CO(2).</text>
</comment>
<evidence type="ECO:0000313" key="12">
    <source>
        <dbReference type="EMBL" id="QOL20015.1"/>
    </source>
</evidence>
<dbReference type="Pfam" id="PF00676">
    <property type="entry name" value="E1_dh"/>
    <property type="match status" value="1"/>
</dbReference>
<dbReference type="InterPro" id="IPR005475">
    <property type="entry name" value="Transketolase-like_Pyr-bd"/>
</dbReference>
<keyword evidence="13" id="KW-1185">Reference proteome</keyword>
<accession>A0A7L9RUB7</accession>
<dbReference type="Gene3D" id="3.40.50.970">
    <property type="match status" value="1"/>
</dbReference>